<dbReference type="PANTHER" id="PTHR36022">
    <property type="entry name" value="GPI-ANCHORED ADHESIN-LIKE PROTEIN"/>
    <property type="match status" value="1"/>
</dbReference>
<feature type="compositionally biased region" description="Polar residues" evidence="1">
    <location>
        <begin position="439"/>
        <end position="449"/>
    </location>
</feature>
<evidence type="ECO:0000313" key="3">
    <source>
        <dbReference type="RefSeq" id="XP_022765854.1"/>
    </source>
</evidence>
<feature type="region of interest" description="Disordered" evidence="1">
    <location>
        <begin position="1"/>
        <end position="31"/>
    </location>
</feature>
<gene>
    <name evidence="3" type="primary">LOC111310674</name>
</gene>
<evidence type="ECO:0000313" key="2">
    <source>
        <dbReference type="Proteomes" id="UP000515121"/>
    </source>
</evidence>
<dbReference type="PANTHER" id="PTHR36022:SF1">
    <property type="entry name" value="GPI-ANCHORED ADHESIN-LIKE PROTEIN"/>
    <property type="match status" value="1"/>
</dbReference>
<dbReference type="OrthoDB" id="1921902at2759"/>
<dbReference type="RefSeq" id="XP_022765854.1">
    <property type="nucleotide sequence ID" value="XM_022910119.1"/>
</dbReference>
<feature type="region of interest" description="Disordered" evidence="1">
    <location>
        <begin position="113"/>
        <end position="156"/>
    </location>
</feature>
<dbReference type="Proteomes" id="UP000515121">
    <property type="component" value="Unplaced"/>
</dbReference>
<proteinExistence type="predicted"/>
<feature type="compositionally biased region" description="Basic and acidic residues" evidence="1">
    <location>
        <begin position="17"/>
        <end position="26"/>
    </location>
</feature>
<reference evidence="3" key="1">
    <citation type="submission" date="2025-08" db="UniProtKB">
        <authorList>
            <consortium name="RefSeq"/>
        </authorList>
    </citation>
    <scope>IDENTIFICATION</scope>
    <source>
        <tissue evidence="3">Fruit stalk</tissue>
    </source>
</reference>
<keyword evidence="2" id="KW-1185">Reference proteome</keyword>
<evidence type="ECO:0000256" key="1">
    <source>
        <dbReference type="SAM" id="MobiDB-lite"/>
    </source>
</evidence>
<dbReference type="AlphaFoldDB" id="A0A6P6ALX2"/>
<feature type="region of interest" description="Disordered" evidence="1">
    <location>
        <begin position="392"/>
        <end position="449"/>
    </location>
</feature>
<organism evidence="2 3">
    <name type="scientific">Durio zibethinus</name>
    <name type="common">Durian</name>
    <dbReference type="NCBI Taxonomy" id="66656"/>
    <lineage>
        <taxon>Eukaryota</taxon>
        <taxon>Viridiplantae</taxon>
        <taxon>Streptophyta</taxon>
        <taxon>Embryophyta</taxon>
        <taxon>Tracheophyta</taxon>
        <taxon>Spermatophyta</taxon>
        <taxon>Magnoliopsida</taxon>
        <taxon>eudicotyledons</taxon>
        <taxon>Gunneridae</taxon>
        <taxon>Pentapetalae</taxon>
        <taxon>rosids</taxon>
        <taxon>malvids</taxon>
        <taxon>Malvales</taxon>
        <taxon>Malvaceae</taxon>
        <taxon>Helicteroideae</taxon>
        <taxon>Durio</taxon>
    </lineage>
</organism>
<dbReference type="GeneID" id="111310674"/>
<name>A0A6P6ALX2_DURZI</name>
<feature type="compositionally biased region" description="Basic residues" evidence="1">
    <location>
        <begin position="123"/>
        <end position="135"/>
    </location>
</feature>
<protein>
    <submittedName>
        <fullName evidence="3">Uncharacterized protein LOC111310674</fullName>
    </submittedName>
</protein>
<feature type="compositionally biased region" description="Polar residues" evidence="1">
    <location>
        <begin position="392"/>
        <end position="402"/>
    </location>
</feature>
<dbReference type="KEGG" id="dzi:111310674"/>
<feature type="compositionally biased region" description="Basic and acidic residues" evidence="1">
    <location>
        <begin position="421"/>
        <end position="435"/>
    </location>
</feature>
<accession>A0A6P6ALX2</accession>
<sequence>MSRSSSLSSKTHKHKKWSESEVPKTRELRKRNEKFGSRRAIQLVKYTITSSNTHLSSSSSSFGSIEAPRFFLSHSSSSSLNRNVPAITTAHFISKISKSAPISRLPHSKPFRFIKENSSSKPISHKLNRIKKSQSSKKPNSETPASLDSNNTAPVNESLSASQDLLQLHKEELQCTPVAVSKIATCSALDCLVAVIGNHKNRRKCRARGVLVALSGPTDNDMSSYNFNSNHVDCDENYTTGLVNRSCVFMLPSPASASLHRLLSPCHVDEKENSAPLNSLLVHKTIPSPSSPLSDDGFSFDLCNLSNNRSDATNSSTGKSQSNTNNMLISTQLPQFQVRMESLRDYALVSSSPNATPYSRAVPLKEEAKHSYNIDGGNASFSADILGSGNVMQTPNSDSSLQRRVGLSLSSAKDHRRHHFHSELHSGWRSLDSKHVPQKPSSNMGYNQS</sequence>
<feature type="compositionally biased region" description="Polar residues" evidence="1">
    <location>
        <begin position="136"/>
        <end position="156"/>
    </location>
</feature>